<dbReference type="Proteomes" id="UP001428817">
    <property type="component" value="Unassembled WGS sequence"/>
</dbReference>
<dbReference type="EMBL" id="BAABJP010000007">
    <property type="protein sequence ID" value="GAA5151360.1"/>
    <property type="molecule type" value="Genomic_DNA"/>
</dbReference>
<gene>
    <name evidence="1" type="ORF">GCM10023321_18260</name>
</gene>
<sequence length="131" mass="13957">MITAFRCPAERQHRFAILDAGGGPKVFGLAMRCPMCPEPTEAEQLAEIVAARRRTLAGVAGLPEPVRAELLMSGAIDSIHRGTVTDVLEAAWRWQARHGGTLPVPLRGVPGPTSAEVLEAATRLLDSPALN</sequence>
<dbReference type="RefSeq" id="WP_185064542.1">
    <property type="nucleotide sequence ID" value="NZ_BAABJP010000007.1"/>
</dbReference>
<organism evidence="1 2">
    <name type="scientific">Pseudonocardia eucalypti</name>
    <dbReference type="NCBI Taxonomy" id="648755"/>
    <lineage>
        <taxon>Bacteria</taxon>
        <taxon>Bacillati</taxon>
        <taxon>Actinomycetota</taxon>
        <taxon>Actinomycetes</taxon>
        <taxon>Pseudonocardiales</taxon>
        <taxon>Pseudonocardiaceae</taxon>
        <taxon>Pseudonocardia</taxon>
    </lineage>
</organism>
<evidence type="ECO:0000313" key="2">
    <source>
        <dbReference type="Proteomes" id="UP001428817"/>
    </source>
</evidence>
<name>A0ABP9PS89_9PSEU</name>
<proteinExistence type="predicted"/>
<accession>A0ABP9PS89</accession>
<reference evidence="2" key="1">
    <citation type="journal article" date="2019" name="Int. J. Syst. Evol. Microbiol.">
        <title>The Global Catalogue of Microorganisms (GCM) 10K type strain sequencing project: providing services to taxonomists for standard genome sequencing and annotation.</title>
        <authorList>
            <consortium name="The Broad Institute Genomics Platform"/>
            <consortium name="The Broad Institute Genome Sequencing Center for Infectious Disease"/>
            <person name="Wu L."/>
            <person name="Ma J."/>
        </authorList>
    </citation>
    <scope>NUCLEOTIDE SEQUENCE [LARGE SCALE GENOMIC DNA]</scope>
    <source>
        <strain evidence="2">JCM 18303</strain>
    </source>
</reference>
<protein>
    <submittedName>
        <fullName evidence="1">Uncharacterized protein</fullName>
    </submittedName>
</protein>
<comment type="caution">
    <text evidence="1">The sequence shown here is derived from an EMBL/GenBank/DDBJ whole genome shotgun (WGS) entry which is preliminary data.</text>
</comment>
<evidence type="ECO:0000313" key="1">
    <source>
        <dbReference type="EMBL" id="GAA5151360.1"/>
    </source>
</evidence>
<keyword evidence="2" id="KW-1185">Reference proteome</keyword>